<evidence type="ECO:0000313" key="2">
    <source>
        <dbReference type="EMBL" id="CAL4219672.1"/>
    </source>
</evidence>
<accession>A0AAV2SQ87</accession>
<name>A0AAV2SQ87_MEGNR</name>
<organism evidence="2 3">
    <name type="scientific">Meganyctiphanes norvegica</name>
    <name type="common">Northern krill</name>
    <name type="synonym">Thysanopoda norvegica</name>
    <dbReference type="NCBI Taxonomy" id="48144"/>
    <lineage>
        <taxon>Eukaryota</taxon>
        <taxon>Metazoa</taxon>
        <taxon>Ecdysozoa</taxon>
        <taxon>Arthropoda</taxon>
        <taxon>Crustacea</taxon>
        <taxon>Multicrustacea</taxon>
        <taxon>Malacostraca</taxon>
        <taxon>Eumalacostraca</taxon>
        <taxon>Eucarida</taxon>
        <taxon>Euphausiacea</taxon>
        <taxon>Euphausiidae</taxon>
        <taxon>Meganyctiphanes</taxon>
    </lineage>
</organism>
<evidence type="ECO:0000313" key="3">
    <source>
        <dbReference type="Proteomes" id="UP001497623"/>
    </source>
</evidence>
<gene>
    <name evidence="2" type="ORF">MNOR_LOCUS38999</name>
</gene>
<dbReference type="EMBL" id="CAXKWB010095465">
    <property type="protein sequence ID" value="CAL4219672.1"/>
    <property type="molecule type" value="Genomic_DNA"/>
</dbReference>
<reference evidence="2 3" key="1">
    <citation type="submission" date="2024-05" db="EMBL/GenBank/DDBJ databases">
        <authorList>
            <person name="Wallberg A."/>
        </authorList>
    </citation>
    <scope>NUCLEOTIDE SEQUENCE [LARGE SCALE GENOMIC DNA]</scope>
</reference>
<proteinExistence type="predicted"/>
<feature type="region of interest" description="Disordered" evidence="1">
    <location>
        <begin position="288"/>
        <end position="313"/>
    </location>
</feature>
<feature type="region of interest" description="Disordered" evidence="1">
    <location>
        <begin position="499"/>
        <end position="524"/>
    </location>
</feature>
<dbReference type="AlphaFoldDB" id="A0AAV2SQ87"/>
<evidence type="ECO:0000256" key="1">
    <source>
        <dbReference type="SAM" id="MobiDB-lite"/>
    </source>
</evidence>
<dbReference type="Proteomes" id="UP001497623">
    <property type="component" value="Unassembled WGS sequence"/>
</dbReference>
<comment type="caution">
    <text evidence="2">The sequence shown here is derived from an EMBL/GenBank/DDBJ whole genome shotgun (WGS) entry which is preliminary data.</text>
</comment>
<feature type="non-terminal residue" evidence="2">
    <location>
        <position position="536"/>
    </location>
</feature>
<feature type="compositionally biased region" description="Low complexity" evidence="1">
    <location>
        <begin position="499"/>
        <end position="512"/>
    </location>
</feature>
<keyword evidence="3" id="KW-1185">Reference proteome</keyword>
<protein>
    <submittedName>
        <fullName evidence="2">Uncharacterized protein</fullName>
    </submittedName>
</protein>
<sequence length="536" mass="59553">MLSHENGNNKTTVSQMKHFLEGIVMSHSLHNIQNPISIEDNEMVNKENLKQDIINSEDTSLSIADNGDSTNNLYYSSYIGNEVLHNYKHEQLEDQVLHLYDTVTSHPLFYRVLSKDAFHVLVAEVTRLTLVINTTSATPEQGESVEPQEQIVDFIPSLNSELMSAVTKLDQQLEIVEPVIHNVTSAMQIMMADDNIDKDDVMDLIHEIIPAPVENNLTKIRDASPTNVEFTTIANEDISDEVVSTSSKDQHVSPNNLDHTTIANEDISGEVVDHTTIANKDISDEIVSTSTTPATSTNQNISSENTKNNPTSNLTKLSLSEFNNATIVENDNTYSKNISVPKEENKVVNLSSEADSLNNSSSSSLNSNKNLDLHMLDILKLKPGSVYLDPYDPMSYLLALKSVYNQSNHVNNKHSVNESSLFTKPSEIIINSYLDDDKQGIPNNQVIDIIEVPNDMPASIMSPGQFIESPLIPNDEKIVPTVINNEEIFSENYVTEEIPSTTENENTNSNSSQPVKEIQFENNDTDAILVVTQNPN</sequence>